<keyword evidence="6 7" id="KW-0472">Membrane</keyword>
<keyword evidence="7" id="KW-0812">Transmembrane</keyword>
<dbReference type="AlphaFoldDB" id="A0A8J5WTJ7"/>
<evidence type="ECO:0000313" key="9">
    <source>
        <dbReference type="EMBL" id="KAG8094861.1"/>
    </source>
</evidence>
<reference evidence="10" key="1">
    <citation type="journal article" date="2021" name="bioRxiv">
        <title>Whole Genome Assembly and Annotation of Northern Wild Rice, Zizania palustris L., Supports a Whole Genome Duplication in the Zizania Genus.</title>
        <authorList>
            <person name="Haas M."/>
            <person name="Kono T."/>
            <person name="Macchietto M."/>
            <person name="Millas R."/>
            <person name="McGilp L."/>
            <person name="Shao M."/>
            <person name="Duquette J."/>
            <person name="Hirsch C.N."/>
            <person name="Kimball J."/>
        </authorList>
    </citation>
    <scope>NUCLEOTIDE SEQUENCE</scope>
    <source>
        <tissue evidence="10">Fresh leaf tissue</tissue>
    </source>
</reference>
<evidence type="ECO:0000256" key="2">
    <source>
        <dbReference type="ARBA" id="ARBA00022475"/>
    </source>
</evidence>
<evidence type="ECO:0000256" key="6">
    <source>
        <dbReference type="ARBA" id="ARBA00023136"/>
    </source>
</evidence>
<keyword evidence="2" id="KW-1003">Cell membrane</keyword>
<dbReference type="PANTHER" id="PTHR48059">
    <property type="entry name" value="POLYGALACTURONASE INHIBITOR 1"/>
    <property type="match status" value="1"/>
</dbReference>
<feature type="chain" id="PRO_5036271928" evidence="8">
    <location>
        <begin position="26"/>
        <end position="446"/>
    </location>
</feature>
<evidence type="ECO:0000256" key="4">
    <source>
        <dbReference type="ARBA" id="ARBA00022729"/>
    </source>
</evidence>
<comment type="caution">
    <text evidence="10">The sequence shown here is derived from an EMBL/GenBank/DDBJ whole genome shotgun (WGS) entry which is preliminary data.</text>
</comment>
<evidence type="ECO:0000256" key="7">
    <source>
        <dbReference type="SAM" id="Phobius"/>
    </source>
</evidence>
<keyword evidence="7" id="KW-1133">Transmembrane helix</keyword>
<evidence type="ECO:0000256" key="1">
    <source>
        <dbReference type="ARBA" id="ARBA00004236"/>
    </source>
</evidence>
<dbReference type="GO" id="GO:0005886">
    <property type="term" value="C:plasma membrane"/>
    <property type="evidence" value="ECO:0007669"/>
    <property type="project" value="UniProtKB-SubCell"/>
</dbReference>
<feature type="transmembrane region" description="Helical" evidence="7">
    <location>
        <begin position="427"/>
        <end position="445"/>
    </location>
</feature>
<comment type="subcellular location">
    <subcellularLocation>
        <location evidence="1">Cell membrane</location>
    </subcellularLocation>
</comment>
<dbReference type="Pfam" id="PF13855">
    <property type="entry name" value="LRR_8"/>
    <property type="match status" value="1"/>
</dbReference>
<evidence type="ECO:0000313" key="10">
    <source>
        <dbReference type="EMBL" id="KAG8094862.1"/>
    </source>
</evidence>
<dbReference type="EMBL" id="JAAALK010000080">
    <property type="protein sequence ID" value="KAG8094861.1"/>
    <property type="molecule type" value="Genomic_DNA"/>
</dbReference>
<dbReference type="OrthoDB" id="676979at2759"/>
<evidence type="ECO:0000256" key="8">
    <source>
        <dbReference type="SAM" id="SignalP"/>
    </source>
</evidence>
<keyword evidence="4 8" id="KW-0732">Signal</keyword>
<keyword evidence="3" id="KW-0433">Leucine-rich repeat</keyword>
<dbReference type="PANTHER" id="PTHR48059:SF30">
    <property type="entry name" value="OS06G0587000 PROTEIN"/>
    <property type="match status" value="1"/>
</dbReference>
<reference evidence="10" key="2">
    <citation type="submission" date="2021-02" db="EMBL/GenBank/DDBJ databases">
        <authorList>
            <person name="Kimball J.A."/>
            <person name="Haas M.W."/>
            <person name="Macchietto M."/>
            <person name="Kono T."/>
            <person name="Duquette J."/>
            <person name="Shao M."/>
        </authorList>
    </citation>
    <scope>NUCLEOTIDE SEQUENCE</scope>
    <source>
        <tissue evidence="10">Fresh leaf tissue</tissue>
    </source>
</reference>
<organism evidence="10 11">
    <name type="scientific">Zizania palustris</name>
    <name type="common">Northern wild rice</name>
    <dbReference type="NCBI Taxonomy" id="103762"/>
    <lineage>
        <taxon>Eukaryota</taxon>
        <taxon>Viridiplantae</taxon>
        <taxon>Streptophyta</taxon>
        <taxon>Embryophyta</taxon>
        <taxon>Tracheophyta</taxon>
        <taxon>Spermatophyta</taxon>
        <taxon>Magnoliopsida</taxon>
        <taxon>Liliopsida</taxon>
        <taxon>Poales</taxon>
        <taxon>Poaceae</taxon>
        <taxon>BOP clade</taxon>
        <taxon>Oryzoideae</taxon>
        <taxon>Oryzeae</taxon>
        <taxon>Zizaniinae</taxon>
        <taxon>Zizania</taxon>
    </lineage>
</organism>
<keyword evidence="5" id="KW-0677">Repeat</keyword>
<dbReference type="InterPro" id="IPR001611">
    <property type="entry name" value="Leu-rich_rpt"/>
</dbReference>
<sequence length="446" mass="46515">MSFLVTTMVLVRLLVVLVLAAVAVAVDEPRLPAAEQEGVYAVLEAINPEFPWRASFPDDLCLAGPHGVSCDDDGNVSHVVGISLGYVSDFSANPPCVAPSPFAAATLLTSGLVATSFPRLRRIFIYGCFLQPDDTRPLPPLPWLLPPTMQDIVLVNNPALSGRLAISAARLPLLRRLVIASSGLSGDLPATAFPRLELLVLSGNRFAGRIPPTLINGLDSVKILDFSSNRLAGGIPRAIGGLTQLVKLDLSSNRLAGPIPQELGRLATLELLDLSMNRLTGGVPAALSGMTAIKEMYLSGNRRLGGPVPAEMLAGLKDISAVGLSNAGLTGPIPASLGASLQNVTFLGLDANRLEGEVPSALAKLVGRVRLHGNRAICLPPEFVSGASRSHITGVPLCKATNAVARVFLPTVASVSAAASAEKPETAALLVLSYWGIVALFLLVLG</sequence>
<protein>
    <submittedName>
        <fullName evidence="10">Uncharacterized protein</fullName>
    </submittedName>
</protein>
<dbReference type="InterPro" id="IPR051848">
    <property type="entry name" value="PGIP"/>
</dbReference>
<gene>
    <name evidence="10" type="ORF">GUJ93_ZPchr0012g19197</name>
    <name evidence="9" type="ORF">GUJ93_ZPchr0012g20218</name>
</gene>
<dbReference type="Pfam" id="PF00560">
    <property type="entry name" value="LRR_1"/>
    <property type="match status" value="1"/>
</dbReference>
<accession>A0A8J5WTJ7</accession>
<feature type="signal peptide" evidence="8">
    <location>
        <begin position="1"/>
        <end position="25"/>
    </location>
</feature>
<dbReference type="Proteomes" id="UP000729402">
    <property type="component" value="Unassembled WGS sequence"/>
</dbReference>
<proteinExistence type="predicted"/>
<evidence type="ECO:0000256" key="3">
    <source>
        <dbReference type="ARBA" id="ARBA00022614"/>
    </source>
</evidence>
<evidence type="ECO:0000313" key="11">
    <source>
        <dbReference type="Proteomes" id="UP000729402"/>
    </source>
</evidence>
<keyword evidence="11" id="KW-1185">Reference proteome</keyword>
<evidence type="ECO:0000256" key="5">
    <source>
        <dbReference type="ARBA" id="ARBA00022737"/>
    </source>
</evidence>
<dbReference type="FunFam" id="3.80.10.10:FF:000299">
    <property type="entry name" value="Piriformospora indica-insensitive protein 2"/>
    <property type="match status" value="1"/>
</dbReference>
<name>A0A8J5WTJ7_ZIZPA</name>
<dbReference type="EMBL" id="JAAALK010000080">
    <property type="protein sequence ID" value="KAG8094862.1"/>
    <property type="molecule type" value="Genomic_DNA"/>
</dbReference>